<dbReference type="InterPro" id="IPR027417">
    <property type="entry name" value="P-loop_NTPase"/>
</dbReference>
<dbReference type="InterPro" id="IPR005702">
    <property type="entry name" value="Wzc-like_C"/>
</dbReference>
<dbReference type="CDD" id="cd05387">
    <property type="entry name" value="BY-kinase"/>
    <property type="match status" value="1"/>
</dbReference>
<dbReference type="PANTHER" id="PTHR32309">
    <property type="entry name" value="TYROSINE-PROTEIN KINASE"/>
    <property type="match status" value="1"/>
</dbReference>
<dbReference type="EC" id="2.7.10.2" evidence="2"/>
<comment type="catalytic activity">
    <reaction evidence="8">
        <text>L-tyrosyl-[protein] + ATP = O-phospho-L-tyrosyl-[protein] + ADP + H(+)</text>
        <dbReference type="Rhea" id="RHEA:10596"/>
        <dbReference type="Rhea" id="RHEA-COMP:10136"/>
        <dbReference type="Rhea" id="RHEA-COMP:20101"/>
        <dbReference type="ChEBI" id="CHEBI:15378"/>
        <dbReference type="ChEBI" id="CHEBI:30616"/>
        <dbReference type="ChEBI" id="CHEBI:46858"/>
        <dbReference type="ChEBI" id="CHEBI:61978"/>
        <dbReference type="ChEBI" id="CHEBI:456216"/>
        <dbReference type="EC" id="2.7.10.2"/>
    </reaction>
</comment>
<keyword evidence="7" id="KW-0829">Tyrosine-protein kinase</keyword>
<evidence type="ECO:0000256" key="8">
    <source>
        <dbReference type="ARBA" id="ARBA00051245"/>
    </source>
</evidence>
<gene>
    <name evidence="10" type="ORF">H8923_03445</name>
</gene>
<evidence type="ECO:0000256" key="5">
    <source>
        <dbReference type="ARBA" id="ARBA00022777"/>
    </source>
</evidence>
<sequence length="237" mass="26670">MQLHTYNNPKSHISEAYRILRTNIEFSNIDKNIKTILMTSAQQNEGKSTSISNLASTFANLENKKVLIIDCDLRNPSVHKMFGVSNISGLTDVLTGQKDIEKCIEKTKVKNLDILKAGKIPPNPSEILQSKKMRNFMEVIKEYYDYIFIDSPPVGIVADASILAQYADGTILLIAANEADIEATKIAKERLEGVNANILGAILNKFEADSKSYGYYNYYYGSTSEKKKQKRGLFRRK</sequence>
<evidence type="ECO:0000256" key="1">
    <source>
        <dbReference type="ARBA" id="ARBA00007316"/>
    </source>
</evidence>
<dbReference type="PANTHER" id="PTHR32309:SF13">
    <property type="entry name" value="FERRIC ENTEROBACTIN TRANSPORT PROTEIN FEPE"/>
    <property type="match status" value="1"/>
</dbReference>
<dbReference type="Pfam" id="PF13614">
    <property type="entry name" value="AAA_31"/>
    <property type="match status" value="1"/>
</dbReference>
<dbReference type="RefSeq" id="WP_153923661.1">
    <property type="nucleotide sequence ID" value="NZ_JACRWE010000002.1"/>
</dbReference>
<evidence type="ECO:0000256" key="6">
    <source>
        <dbReference type="ARBA" id="ARBA00022840"/>
    </source>
</evidence>
<evidence type="ECO:0000313" key="11">
    <source>
        <dbReference type="Proteomes" id="UP000609849"/>
    </source>
</evidence>
<name>A0ABR7JLJ0_9FIRM</name>
<evidence type="ECO:0000256" key="3">
    <source>
        <dbReference type="ARBA" id="ARBA00022679"/>
    </source>
</evidence>
<evidence type="ECO:0000313" key="10">
    <source>
        <dbReference type="EMBL" id="MBC5995801.1"/>
    </source>
</evidence>
<keyword evidence="6" id="KW-0067">ATP-binding</keyword>
<keyword evidence="5 10" id="KW-0418">Kinase</keyword>
<reference evidence="10 11" key="1">
    <citation type="submission" date="2020-08" db="EMBL/GenBank/DDBJ databases">
        <authorList>
            <person name="Liu C."/>
            <person name="Sun Q."/>
        </authorList>
    </citation>
    <scope>NUCLEOTIDE SEQUENCE [LARGE SCALE GENOMIC DNA]</scope>
    <source>
        <strain evidence="10 11">NSJ-18</strain>
    </source>
</reference>
<dbReference type="InterPro" id="IPR050445">
    <property type="entry name" value="Bact_polysacc_biosynth/exp"/>
</dbReference>
<dbReference type="GO" id="GO:0016301">
    <property type="term" value="F:kinase activity"/>
    <property type="evidence" value="ECO:0007669"/>
    <property type="project" value="UniProtKB-KW"/>
</dbReference>
<dbReference type="SUPFAM" id="SSF52540">
    <property type="entry name" value="P-loop containing nucleoside triphosphate hydrolases"/>
    <property type="match status" value="1"/>
</dbReference>
<evidence type="ECO:0000259" key="9">
    <source>
        <dbReference type="Pfam" id="PF13614"/>
    </source>
</evidence>
<accession>A0ABR7JLJ0</accession>
<evidence type="ECO:0000256" key="4">
    <source>
        <dbReference type="ARBA" id="ARBA00022741"/>
    </source>
</evidence>
<feature type="domain" description="AAA" evidence="9">
    <location>
        <begin position="36"/>
        <end position="163"/>
    </location>
</feature>
<dbReference type="EMBL" id="JACRWE010000002">
    <property type="protein sequence ID" value="MBC5995801.1"/>
    <property type="molecule type" value="Genomic_DNA"/>
</dbReference>
<evidence type="ECO:0000256" key="2">
    <source>
        <dbReference type="ARBA" id="ARBA00011903"/>
    </source>
</evidence>
<comment type="caution">
    <text evidence="10">The sequence shown here is derived from an EMBL/GenBank/DDBJ whole genome shotgun (WGS) entry which is preliminary data.</text>
</comment>
<keyword evidence="11" id="KW-1185">Reference proteome</keyword>
<dbReference type="Gene3D" id="3.40.50.300">
    <property type="entry name" value="P-loop containing nucleotide triphosphate hydrolases"/>
    <property type="match status" value="1"/>
</dbReference>
<protein>
    <recommendedName>
        <fullName evidence="2">non-specific protein-tyrosine kinase</fullName>
        <ecNumber evidence="2">2.7.10.2</ecNumber>
    </recommendedName>
</protein>
<dbReference type="NCBIfam" id="TIGR01007">
    <property type="entry name" value="eps_fam"/>
    <property type="match status" value="1"/>
</dbReference>
<organism evidence="10 11">
    <name type="scientific">Romboutsia faecis</name>
    <dbReference type="NCBI Taxonomy" id="2764597"/>
    <lineage>
        <taxon>Bacteria</taxon>
        <taxon>Bacillati</taxon>
        <taxon>Bacillota</taxon>
        <taxon>Clostridia</taxon>
        <taxon>Peptostreptococcales</taxon>
        <taxon>Peptostreptococcaceae</taxon>
        <taxon>Romboutsia</taxon>
    </lineage>
</organism>
<comment type="similarity">
    <text evidence="1">Belongs to the CpsD/CapB family.</text>
</comment>
<keyword evidence="3" id="KW-0808">Transferase</keyword>
<dbReference type="InterPro" id="IPR025669">
    <property type="entry name" value="AAA_dom"/>
</dbReference>
<dbReference type="Proteomes" id="UP000609849">
    <property type="component" value="Unassembled WGS sequence"/>
</dbReference>
<proteinExistence type="inferred from homology"/>
<keyword evidence="4" id="KW-0547">Nucleotide-binding</keyword>
<evidence type="ECO:0000256" key="7">
    <source>
        <dbReference type="ARBA" id="ARBA00023137"/>
    </source>
</evidence>